<dbReference type="AlphaFoldDB" id="I0ILV7"/>
<keyword evidence="2" id="KW-1185">Reference proteome</keyword>
<dbReference type="KEGG" id="lfc:LFE_0540"/>
<dbReference type="Proteomes" id="UP000007382">
    <property type="component" value="Chromosome"/>
</dbReference>
<dbReference type="STRING" id="1162668.LFE_0540"/>
<evidence type="ECO:0000313" key="1">
    <source>
        <dbReference type="EMBL" id="BAM06256.1"/>
    </source>
</evidence>
<organism evidence="1 2">
    <name type="scientific">Leptospirillum ferrooxidans (strain C2-3)</name>
    <dbReference type="NCBI Taxonomy" id="1162668"/>
    <lineage>
        <taxon>Bacteria</taxon>
        <taxon>Pseudomonadati</taxon>
        <taxon>Nitrospirota</taxon>
        <taxon>Nitrospiria</taxon>
        <taxon>Nitrospirales</taxon>
        <taxon>Nitrospiraceae</taxon>
        <taxon>Leptospirillum</taxon>
    </lineage>
</organism>
<gene>
    <name evidence="1" type="ordered locus">LFE_0540</name>
</gene>
<reference evidence="1 2" key="1">
    <citation type="journal article" date="2012" name="J. Bacteriol.">
        <title>Complete Genome Sequence of Leptospirillum ferrooxidans Strain C2-3, Isolated from a Fresh Volcanic Ash Deposit on the Island of Miyake, Japan.</title>
        <authorList>
            <person name="Fujimura R."/>
            <person name="Sato Y."/>
            <person name="Nishizawa T."/>
            <person name="Oshima K."/>
            <person name="Kim S.-W."/>
            <person name="Hattori M."/>
            <person name="Kamijo T."/>
            <person name="Ohta H."/>
        </authorList>
    </citation>
    <scope>NUCLEOTIDE SEQUENCE [LARGE SCALE GENOMIC DNA]</scope>
    <source>
        <strain evidence="1 2">C2-3</strain>
    </source>
</reference>
<proteinExistence type="predicted"/>
<dbReference type="RefSeq" id="WP_014448748.1">
    <property type="nucleotide sequence ID" value="NC_017094.1"/>
</dbReference>
<dbReference type="PATRIC" id="fig|1162668.3.peg.635"/>
<protein>
    <submittedName>
        <fullName evidence="1">Uncharacterized protein</fullName>
    </submittedName>
</protein>
<sequence length="136" mass="15302">MKKNLAISLALMGLVGFLPDLAMSAGMGWNPGIYRIHIDGIVYGTPWHMLISTKLDKKTSFDSVSVLSTETSPSMPFKIGPHWSGVRGWVKVEKDGLHYFIRTKKDFYAQPEHFRGMLDCVKDSYKCIVKFSTDSP</sequence>
<evidence type="ECO:0000313" key="2">
    <source>
        <dbReference type="Proteomes" id="UP000007382"/>
    </source>
</evidence>
<dbReference type="HOGENOM" id="CLU_1872865_0_0_0"/>
<dbReference type="EMBL" id="AP012342">
    <property type="protein sequence ID" value="BAM06256.1"/>
    <property type="molecule type" value="Genomic_DNA"/>
</dbReference>
<name>I0ILV7_LEPFC</name>
<reference evidence="2" key="2">
    <citation type="submission" date="2012-03" db="EMBL/GenBank/DDBJ databases">
        <title>The complete genome sequence of the pioneer microbe on fresh volcanic deposit, Leptospirillum ferrooxidans strain C2-3.</title>
        <authorList>
            <person name="Fujimura R."/>
            <person name="Sato Y."/>
            <person name="Nishizawa T."/>
            <person name="Nanba K."/>
            <person name="Oshima K."/>
            <person name="Hattori M."/>
            <person name="Kamijo T."/>
            <person name="Ohta H."/>
        </authorList>
    </citation>
    <scope>NUCLEOTIDE SEQUENCE [LARGE SCALE GENOMIC DNA]</scope>
    <source>
        <strain evidence="2">C2-3</strain>
    </source>
</reference>
<accession>I0ILV7</accession>